<protein>
    <submittedName>
        <fullName evidence="2">Uncharacterized protein</fullName>
    </submittedName>
</protein>
<dbReference type="EMBL" id="LCMJ01000027">
    <property type="protein sequence ID" value="KKU34696.1"/>
    <property type="molecule type" value="Genomic_DNA"/>
</dbReference>
<name>A0A0G1PPH9_9BACT</name>
<reference evidence="2 3" key="1">
    <citation type="journal article" date="2015" name="Nature">
        <title>rRNA introns, odd ribosomes, and small enigmatic genomes across a large radiation of phyla.</title>
        <authorList>
            <person name="Brown C.T."/>
            <person name="Hug L.A."/>
            <person name="Thomas B.C."/>
            <person name="Sharon I."/>
            <person name="Castelle C.J."/>
            <person name="Singh A."/>
            <person name="Wilkins M.J."/>
            <person name="Williams K.H."/>
            <person name="Banfield J.F."/>
        </authorList>
    </citation>
    <scope>NUCLEOTIDE SEQUENCE [LARGE SCALE GENOMIC DNA]</scope>
</reference>
<accession>A0A0G1PPH9</accession>
<sequence>MFIFDLVWGAAQIVLAAGIGLFVYRDYRKGFPKGRAILKKAENAVLRLTGQVNNDPTSKAEEAVQKYARILGSLKEAVASIQASYQQNSRLAQEQHKLSRDFRTIEEMALRKGDEVAAAQAAIAKINCEKRAVMFAENAKKQFTAAKMLLEELDGVEAEFEIIKTQSETIRVQYEIAEANKQLYALISQVESKAGLTPRGEMDKLLLATEHAQLQSEALLDITYNRGSGVMEPFFICKSGIFEVCLKYDFTSQRHFGNEGGKICHYGYRRRRIQSFCFGGNSGKSARRRPIRHFAYSFKCSGRSA</sequence>
<proteinExistence type="predicted"/>
<evidence type="ECO:0000256" key="1">
    <source>
        <dbReference type="SAM" id="Phobius"/>
    </source>
</evidence>
<feature type="transmembrane region" description="Helical" evidence="1">
    <location>
        <begin position="6"/>
        <end position="24"/>
    </location>
</feature>
<comment type="caution">
    <text evidence="2">The sequence shown here is derived from an EMBL/GenBank/DDBJ whole genome shotgun (WGS) entry which is preliminary data.</text>
</comment>
<evidence type="ECO:0000313" key="2">
    <source>
        <dbReference type="EMBL" id="KKU34696.1"/>
    </source>
</evidence>
<gene>
    <name evidence="2" type="ORF">UX48_C0027G0004</name>
</gene>
<keyword evidence="1" id="KW-0812">Transmembrane</keyword>
<keyword evidence="1" id="KW-0472">Membrane</keyword>
<organism evidence="2 3">
    <name type="scientific">Candidatus Azambacteria bacterium GW2011_GWB1_46_27</name>
    <dbReference type="NCBI Taxonomy" id="1618617"/>
    <lineage>
        <taxon>Bacteria</taxon>
        <taxon>Candidatus Azamiibacteriota</taxon>
    </lineage>
</organism>
<keyword evidence="1" id="KW-1133">Transmembrane helix</keyword>
<evidence type="ECO:0000313" key="3">
    <source>
        <dbReference type="Proteomes" id="UP000034067"/>
    </source>
</evidence>
<dbReference type="Proteomes" id="UP000034067">
    <property type="component" value="Unassembled WGS sequence"/>
</dbReference>
<dbReference type="AlphaFoldDB" id="A0A0G1PPH9"/>